<name>A0A1G4IE95_TRYEQ</name>
<sequence length="211" mass="22994">MATGSQIPTFHGRAKRRRDDSLTSECEVMQLSVFPNSCGVVPPGDCVVRSSLGGTEGASRRFNLWCNAVHALADAHEETKKRLTCRQQMFSDVADDSITGGSGVLQQVEVNVTCGDTGRSYLFTFTVPPRRTHYRAMEDMGDHTSHQADVALALTSQVMAKVGLIGDRTWCLVFRGKNVRSEAGAESLMSALCDRPCGMIMLALYRTSGLQ</sequence>
<dbReference type="EMBL" id="CZPT02001421">
    <property type="protein sequence ID" value="SCU70375.1"/>
    <property type="molecule type" value="Genomic_DNA"/>
</dbReference>
<dbReference type="RefSeq" id="XP_067081202.1">
    <property type="nucleotide sequence ID" value="XM_067225101.1"/>
</dbReference>
<dbReference type="GeneID" id="92375888"/>
<gene>
    <name evidence="1" type="ORF">TEOVI_000194800</name>
</gene>
<dbReference type="VEuPathDB" id="TriTrypDB:TEOVI_000194800"/>
<protein>
    <submittedName>
        <fullName evidence="1">Uncharacterized protein</fullName>
    </submittedName>
</protein>
<dbReference type="AlphaFoldDB" id="A0A1G4IE95"/>
<proteinExistence type="predicted"/>
<reference evidence="1" key="1">
    <citation type="submission" date="2016-09" db="EMBL/GenBank/DDBJ databases">
        <authorList>
            <person name="Hebert L."/>
            <person name="Moumen B."/>
        </authorList>
    </citation>
    <scope>NUCLEOTIDE SEQUENCE [LARGE SCALE GENOMIC DNA]</scope>
    <source>
        <strain evidence="1">OVI</strain>
    </source>
</reference>
<dbReference type="Proteomes" id="UP000195570">
    <property type="component" value="Unassembled WGS sequence"/>
</dbReference>
<organism evidence="1 2">
    <name type="scientific">Trypanosoma equiperdum</name>
    <dbReference type="NCBI Taxonomy" id="5694"/>
    <lineage>
        <taxon>Eukaryota</taxon>
        <taxon>Discoba</taxon>
        <taxon>Euglenozoa</taxon>
        <taxon>Kinetoplastea</taxon>
        <taxon>Metakinetoplastina</taxon>
        <taxon>Trypanosomatida</taxon>
        <taxon>Trypanosomatidae</taxon>
        <taxon>Trypanosoma</taxon>
    </lineage>
</organism>
<comment type="caution">
    <text evidence="1">The sequence shown here is derived from an EMBL/GenBank/DDBJ whole genome shotgun (WGS) entry which is preliminary data.</text>
</comment>
<keyword evidence="2" id="KW-1185">Reference proteome</keyword>
<evidence type="ECO:0000313" key="1">
    <source>
        <dbReference type="EMBL" id="SCU70375.1"/>
    </source>
</evidence>
<evidence type="ECO:0000313" key="2">
    <source>
        <dbReference type="Proteomes" id="UP000195570"/>
    </source>
</evidence>
<accession>A0A1G4IE95</accession>